<organism evidence="2 3">
    <name type="scientific">Hibiscus sabdariffa</name>
    <name type="common">roselle</name>
    <dbReference type="NCBI Taxonomy" id="183260"/>
    <lineage>
        <taxon>Eukaryota</taxon>
        <taxon>Viridiplantae</taxon>
        <taxon>Streptophyta</taxon>
        <taxon>Embryophyta</taxon>
        <taxon>Tracheophyta</taxon>
        <taxon>Spermatophyta</taxon>
        <taxon>Magnoliopsida</taxon>
        <taxon>eudicotyledons</taxon>
        <taxon>Gunneridae</taxon>
        <taxon>Pentapetalae</taxon>
        <taxon>rosids</taxon>
        <taxon>malvids</taxon>
        <taxon>Malvales</taxon>
        <taxon>Malvaceae</taxon>
        <taxon>Malvoideae</taxon>
        <taxon>Hibiscus</taxon>
    </lineage>
</organism>
<dbReference type="EMBL" id="JBBPBN010000031">
    <property type="protein sequence ID" value="KAK9004127.1"/>
    <property type="molecule type" value="Genomic_DNA"/>
</dbReference>
<gene>
    <name evidence="2" type="ORF">V6N11_001936</name>
</gene>
<name>A0ABR2QTX3_9ROSI</name>
<evidence type="ECO:0000313" key="2">
    <source>
        <dbReference type="EMBL" id="KAK9004127.1"/>
    </source>
</evidence>
<reference evidence="2 3" key="1">
    <citation type="journal article" date="2024" name="G3 (Bethesda)">
        <title>Genome assembly of Hibiscus sabdariffa L. provides insights into metabolisms of medicinal natural products.</title>
        <authorList>
            <person name="Kim T."/>
        </authorList>
    </citation>
    <scope>NUCLEOTIDE SEQUENCE [LARGE SCALE GENOMIC DNA]</scope>
    <source>
        <strain evidence="2">TK-2024</strain>
        <tissue evidence="2">Old leaves</tissue>
    </source>
</reference>
<feature type="compositionally biased region" description="Basic residues" evidence="1">
    <location>
        <begin position="1"/>
        <end position="18"/>
    </location>
</feature>
<evidence type="ECO:0000313" key="3">
    <source>
        <dbReference type="Proteomes" id="UP001396334"/>
    </source>
</evidence>
<proteinExistence type="predicted"/>
<protein>
    <submittedName>
        <fullName evidence="2">Uncharacterized protein</fullName>
    </submittedName>
</protein>
<dbReference type="Proteomes" id="UP001396334">
    <property type="component" value="Unassembled WGS sequence"/>
</dbReference>
<comment type="caution">
    <text evidence="2">The sequence shown here is derived from an EMBL/GenBank/DDBJ whole genome shotgun (WGS) entry which is preliminary data.</text>
</comment>
<feature type="region of interest" description="Disordered" evidence="1">
    <location>
        <begin position="64"/>
        <end position="88"/>
    </location>
</feature>
<sequence length="88" mass="10056">MNRCPLRRMNRHPLRRMKHEPPAVPQPPAEELVFPEDQDHEELIVFPDNDPDEEEIVHGFWDVADDNLDDPNYPTGSTSSSDSSSSSD</sequence>
<feature type="region of interest" description="Disordered" evidence="1">
    <location>
        <begin position="1"/>
        <end position="28"/>
    </location>
</feature>
<keyword evidence="3" id="KW-1185">Reference proteome</keyword>
<feature type="compositionally biased region" description="Low complexity" evidence="1">
    <location>
        <begin position="77"/>
        <end position="88"/>
    </location>
</feature>
<evidence type="ECO:0000256" key="1">
    <source>
        <dbReference type="SAM" id="MobiDB-lite"/>
    </source>
</evidence>
<accession>A0ABR2QTX3</accession>